<evidence type="ECO:0000313" key="2">
    <source>
        <dbReference type="Proteomes" id="UP000188268"/>
    </source>
</evidence>
<accession>A0A1R3IYD8</accession>
<organism evidence="1 2">
    <name type="scientific">Corchorus capsularis</name>
    <name type="common">Jute</name>
    <dbReference type="NCBI Taxonomy" id="210143"/>
    <lineage>
        <taxon>Eukaryota</taxon>
        <taxon>Viridiplantae</taxon>
        <taxon>Streptophyta</taxon>
        <taxon>Embryophyta</taxon>
        <taxon>Tracheophyta</taxon>
        <taxon>Spermatophyta</taxon>
        <taxon>Magnoliopsida</taxon>
        <taxon>eudicotyledons</taxon>
        <taxon>Gunneridae</taxon>
        <taxon>Pentapetalae</taxon>
        <taxon>rosids</taxon>
        <taxon>malvids</taxon>
        <taxon>Malvales</taxon>
        <taxon>Malvaceae</taxon>
        <taxon>Grewioideae</taxon>
        <taxon>Apeibeae</taxon>
        <taxon>Corchorus</taxon>
    </lineage>
</organism>
<reference evidence="1 2" key="1">
    <citation type="submission" date="2013-09" db="EMBL/GenBank/DDBJ databases">
        <title>Corchorus capsularis genome sequencing.</title>
        <authorList>
            <person name="Alam M."/>
            <person name="Haque M.S."/>
            <person name="Islam M.S."/>
            <person name="Emdad E.M."/>
            <person name="Islam M.M."/>
            <person name="Ahmed B."/>
            <person name="Halim A."/>
            <person name="Hossen Q.M.M."/>
            <person name="Hossain M.Z."/>
            <person name="Ahmed R."/>
            <person name="Khan M.M."/>
            <person name="Islam R."/>
            <person name="Rashid M.M."/>
            <person name="Khan S.A."/>
            <person name="Rahman M.S."/>
            <person name="Alam M."/>
        </authorList>
    </citation>
    <scope>NUCLEOTIDE SEQUENCE [LARGE SCALE GENOMIC DNA]</scope>
    <source>
        <strain evidence="2">cv. CVL-1</strain>
        <tissue evidence="1">Whole seedling</tissue>
    </source>
</reference>
<dbReference type="Proteomes" id="UP000188268">
    <property type="component" value="Unassembled WGS sequence"/>
</dbReference>
<protein>
    <submittedName>
        <fullName evidence="1">Uncharacterized protein</fullName>
    </submittedName>
</protein>
<keyword evidence="2" id="KW-1185">Reference proteome</keyword>
<comment type="caution">
    <text evidence="1">The sequence shown here is derived from an EMBL/GenBank/DDBJ whole genome shotgun (WGS) entry which is preliminary data.</text>
</comment>
<sequence>MAAIMRRPTSSHFRRKRLYLCPIPISITLQTEVPKSLSGQI</sequence>
<dbReference type="EMBL" id="AWWV01009197">
    <property type="protein sequence ID" value="OMO87574.1"/>
    <property type="molecule type" value="Genomic_DNA"/>
</dbReference>
<dbReference type="AlphaFoldDB" id="A0A1R3IYD8"/>
<gene>
    <name evidence="1" type="ORF">CCACVL1_08907</name>
</gene>
<dbReference type="Gramene" id="OMO87574">
    <property type="protein sequence ID" value="OMO87574"/>
    <property type="gene ID" value="CCACVL1_08907"/>
</dbReference>
<proteinExistence type="predicted"/>
<name>A0A1R3IYD8_COCAP</name>
<evidence type="ECO:0000313" key="1">
    <source>
        <dbReference type="EMBL" id="OMO87574.1"/>
    </source>
</evidence>